<reference evidence="2" key="2">
    <citation type="journal article" date="2014" name="ISME J.">
        <title>Microbial stratification in low pH oxic and suboxic macroscopic growths along an acid mine drainage.</title>
        <authorList>
            <person name="Mendez-Garcia C."/>
            <person name="Mesa V."/>
            <person name="Sprenger R.R."/>
            <person name="Richter M."/>
            <person name="Diez M.S."/>
            <person name="Solano J."/>
            <person name="Bargiela R."/>
            <person name="Golyshina O.V."/>
            <person name="Manteca A."/>
            <person name="Ramos J.L."/>
            <person name="Gallego J.R."/>
            <person name="Llorente I."/>
            <person name="Martins Dos Santos V.A."/>
            <person name="Jensen O.N."/>
            <person name="Pelaez A.I."/>
            <person name="Sanchez J."/>
            <person name="Ferrer M."/>
        </authorList>
    </citation>
    <scope>NUCLEOTIDE SEQUENCE</scope>
</reference>
<dbReference type="Pfam" id="PF01850">
    <property type="entry name" value="PIN"/>
    <property type="match status" value="1"/>
</dbReference>
<accession>T0YQR6</accession>
<organism evidence="2">
    <name type="scientific">mine drainage metagenome</name>
    <dbReference type="NCBI Taxonomy" id="410659"/>
    <lineage>
        <taxon>unclassified sequences</taxon>
        <taxon>metagenomes</taxon>
        <taxon>ecological metagenomes</taxon>
    </lineage>
</organism>
<dbReference type="SUPFAM" id="SSF88723">
    <property type="entry name" value="PIN domain-like"/>
    <property type="match status" value="1"/>
</dbReference>
<name>T0YQR6_9ZZZZ</name>
<evidence type="ECO:0000313" key="2">
    <source>
        <dbReference type="EMBL" id="EQD34092.1"/>
    </source>
</evidence>
<dbReference type="AlphaFoldDB" id="T0YQR6"/>
<dbReference type="InterPro" id="IPR002716">
    <property type="entry name" value="PIN_dom"/>
</dbReference>
<dbReference type="InterPro" id="IPR029060">
    <property type="entry name" value="PIN-like_dom_sf"/>
</dbReference>
<dbReference type="Gene3D" id="3.40.50.1010">
    <property type="entry name" value="5'-nuclease"/>
    <property type="match status" value="1"/>
</dbReference>
<feature type="domain" description="PIN" evidence="1">
    <location>
        <begin position="4"/>
        <end position="86"/>
    </location>
</feature>
<feature type="non-terminal residue" evidence="2">
    <location>
        <position position="95"/>
    </location>
</feature>
<reference evidence="2" key="1">
    <citation type="submission" date="2013-08" db="EMBL/GenBank/DDBJ databases">
        <authorList>
            <person name="Mendez C."/>
            <person name="Richter M."/>
            <person name="Ferrer M."/>
            <person name="Sanchez J."/>
        </authorList>
    </citation>
    <scope>NUCLEOTIDE SEQUENCE</scope>
</reference>
<dbReference type="EMBL" id="AUZZ01009243">
    <property type="protein sequence ID" value="EQD34092.1"/>
    <property type="molecule type" value="Genomic_DNA"/>
</dbReference>
<proteinExistence type="predicted"/>
<evidence type="ECO:0000259" key="1">
    <source>
        <dbReference type="Pfam" id="PF01850"/>
    </source>
</evidence>
<sequence length="95" mass="10168">MTLFVDTSVWSLALRRDVPAAEPEVAALKDALAGSQVVVTTGLVLQELLQGFVAPRAKARIIESFAALALIQPDREDHVAAADLRNTCRKSGVQV</sequence>
<comment type="caution">
    <text evidence="2">The sequence shown here is derived from an EMBL/GenBank/DDBJ whole genome shotgun (WGS) entry which is preliminary data.</text>
</comment>
<gene>
    <name evidence="2" type="ORF">B2A_12815</name>
</gene>
<protein>
    <submittedName>
        <fullName evidence="2">Toxin-antitoxin system, toxin component, PIN family</fullName>
    </submittedName>
</protein>